<dbReference type="CDD" id="cd01748">
    <property type="entry name" value="GATase1_IGP_Synthase"/>
    <property type="match status" value="1"/>
</dbReference>
<dbReference type="HAMAP" id="MF_00278">
    <property type="entry name" value="HisH"/>
    <property type="match status" value="1"/>
</dbReference>
<dbReference type="GO" id="GO:0000105">
    <property type="term" value="P:L-histidine biosynthetic process"/>
    <property type="evidence" value="ECO:0007669"/>
    <property type="project" value="UniProtKB-UniRule"/>
</dbReference>
<dbReference type="InterPro" id="IPR017926">
    <property type="entry name" value="GATASE"/>
</dbReference>
<evidence type="ECO:0000256" key="11">
    <source>
        <dbReference type="PIRSR" id="PIRSR000495-1"/>
    </source>
</evidence>
<comment type="subunit">
    <text evidence="2 10">Heterodimer of HisH and HisF.</text>
</comment>
<dbReference type="RefSeq" id="WP_321397096.1">
    <property type="nucleotide sequence ID" value="NZ_CP139487.1"/>
</dbReference>
<protein>
    <recommendedName>
        <fullName evidence="10">Imidazole glycerol phosphate synthase subunit HisH</fullName>
        <ecNumber evidence="10">4.3.2.10</ecNumber>
    </recommendedName>
    <alternativeName>
        <fullName evidence="10">IGP synthase glutaminase subunit</fullName>
        <ecNumber evidence="10">3.5.1.2</ecNumber>
    </alternativeName>
    <alternativeName>
        <fullName evidence="10">IGP synthase subunit HisH</fullName>
    </alternativeName>
    <alternativeName>
        <fullName evidence="10">ImGP synthase subunit HisH</fullName>
        <shortName evidence="10">IGPS subunit HisH</shortName>
    </alternativeName>
</protein>
<keyword evidence="7 10" id="KW-0456">Lyase</keyword>
<keyword evidence="4 10" id="KW-0378">Hydrolase</keyword>
<dbReference type="InterPro" id="IPR010139">
    <property type="entry name" value="Imidazole-glycPsynth_HisH"/>
</dbReference>
<dbReference type="Gene3D" id="3.40.50.880">
    <property type="match status" value="1"/>
</dbReference>
<name>A0AAX4HS49_9BACT</name>
<comment type="catalytic activity">
    <reaction evidence="9 10">
        <text>L-glutamine + H2O = L-glutamate + NH4(+)</text>
        <dbReference type="Rhea" id="RHEA:15889"/>
        <dbReference type="ChEBI" id="CHEBI:15377"/>
        <dbReference type="ChEBI" id="CHEBI:28938"/>
        <dbReference type="ChEBI" id="CHEBI:29985"/>
        <dbReference type="ChEBI" id="CHEBI:58359"/>
        <dbReference type="EC" id="3.5.1.2"/>
    </reaction>
</comment>
<dbReference type="NCBIfam" id="TIGR01855">
    <property type="entry name" value="IMP_synth_hisH"/>
    <property type="match status" value="1"/>
</dbReference>
<reference evidence="13 14" key="1">
    <citation type="submission" date="2023-11" db="EMBL/GenBank/DDBJ databases">
        <title>Peredibacter starrii A3.12.</title>
        <authorList>
            <person name="Mitchell R.J."/>
        </authorList>
    </citation>
    <scope>NUCLEOTIDE SEQUENCE [LARGE SCALE GENOMIC DNA]</scope>
    <source>
        <strain evidence="13 14">A3.12</strain>
    </source>
</reference>
<keyword evidence="5 10" id="KW-0315">Glutamine amidotransferase</keyword>
<evidence type="ECO:0000256" key="1">
    <source>
        <dbReference type="ARBA" id="ARBA00005091"/>
    </source>
</evidence>
<dbReference type="EC" id="3.5.1.2" evidence="10"/>
<dbReference type="Proteomes" id="UP001324634">
    <property type="component" value="Chromosome"/>
</dbReference>
<feature type="domain" description="Glutamine amidotransferase" evidence="12">
    <location>
        <begin position="6"/>
        <end position="201"/>
    </location>
</feature>
<keyword evidence="14" id="KW-1185">Reference proteome</keyword>
<evidence type="ECO:0000313" key="13">
    <source>
        <dbReference type="EMBL" id="WPU65835.1"/>
    </source>
</evidence>
<evidence type="ECO:0000256" key="10">
    <source>
        <dbReference type="HAMAP-Rule" id="MF_00278"/>
    </source>
</evidence>
<dbReference type="GO" id="GO:0005737">
    <property type="term" value="C:cytoplasm"/>
    <property type="evidence" value="ECO:0007669"/>
    <property type="project" value="UniProtKB-SubCell"/>
</dbReference>
<comment type="catalytic activity">
    <reaction evidence="8 10">
        <text>5-[(5-phospho-1-deoxy-D-ribulos-1-ylimino)methylamino]-1-(5-phospho-beta-D-ribosyl)imidazole-4-carboxamide + L-glutamine = D-erythro-1-(imidazol-4-yl)glycerol 3-phosphate + 5-amino-1-(5-phospho-beta-D-ribosyl)imidazole-4-carboxamide + L-glutamate + H(+)</text>
        <dbReference type="Rhea" id="RHEA:24793"/>
        <dbReference type="ChEBI" id="CHEBI:15378"/>
        <dbReference type="ChEBI" id="CHEBI:29985"/>
        <dbReference type="ChEBI" id="CHEBI:58278"/>
        <dbReference type="ChEBI" id="CHEBI:58359"/>
        <dbReference type="ChEBI" id="CHEBI:58475"/>
        <dbReference type="ChEBI" id="CHEBI:58525"/>
        <dbReference type="EC" id="4.3.2.10"/>
    </reaction>
</comment>
<evidence type="ECO:0000256" key="9">
    <source>
        <dbReference type="ARBA" id="ARBA00049534"/>
    </source>
</evidence>
<evidence type="ECO:0000256" key="6">
    <source>
        <dbReference type="ARBA" id="ARBA00023102"/>
    </source>
</evidence>
<dbReference type="AlphaFoldDB" id="A0AAX4HS49"/>
<feature type="active site" evidence="10 11">
    <location>
        <position position="186"/>
    </location>
</feature>
<dbReference type="GO" id="GO:0000107">
    <property type="term" value="F:imidazoleglycerol-phosphate synthase activity"/>
    <property type="evidence" value="ECO:0007669"/>
    <property type="project" value="UniProtKB-UniRule"/>
</dbReference>
<gene>
    <name evidence="10 13" type="primary">hisH</name>
    <name evidence="13" type="ORF">SOO65_03665</name>
</gene>
<evidence type="ECO:0000256" key="8">
    <source>
        <dbReference type="ARBA" id="ARBA00047838"/>
    </source>
</evidence>
<dbReference type="EC" id="4.3.2.10" evidence="10"/>
<evidence type="ECO:0000313" key="14">
    <source>
        <dbReference type="Proteomes" id="UP001324634"/>
    </source>
</evidence>
<dbReference type="PANTHER" id="PTHR42701">
    <property type="entry name" value="IMIDAZOLE GLYCEROL PHOSPHATE SYNTHASE SUBUNIT HISH"/>
    <property type="match status" value="1"/>
</dbReference>
<dbReference type="PROSITE" id="PS51273">
    <property type="entry name" value="GATASE_TYPE_1"/>
    <property type="match status" value="1"/>
</dbReference>
<keyword evidence="10" id="KW-0963">Cytoplasm</keyword>
<evidence type="ECO:0000256" key="3">
    <source>
        <dbReference type="ARBA" id="ARBA00022605"/>
    </source>
</evidence>
<proteinExistence type="inferred from homology"/>
<dbReference type="InterPro" id="IPR029062">
    <property type="entry name" value="Class_I_gatase-like"/>
</dbReference>
<keyword evidence="6 10" id="KW-0368">Histidine biosynthesis</keyword>
<dbReference type="PANTHER" id="PTHR42701:SF1">
    <property type="entry name" value="IMIDAZOLE GLYCEROL PHOSPHATE SYNTHASE SUBUNIT HISH"/>
    <property type="match status" value="1"/>
</dbReference>
<sequence length="206" mass="22843">MKEIGVIDYGSGNFGSVWNALSKLDVKLHKVSSSEQLLNCSHIVLPGVGAYSAAMSQLNKMGIVEALSEEVLKKGKPFLGICVGMQILSKKGFEHGEHEGLGWIDSEVHKLDVAEYPLPHIGWNSIVNGLEASPLTKNFDQDASFYFVHSYFMKIKDSACVIAESVYSQRFTSIVSKNNIHGVQFHPEKSQFYGLKLLENFTELKC</sequence>
<organism evidence="13 14">
    <name type="scientific">Peredibacter starrii</name>
    <dbReference type="NCBI Taxonomy" id="28202"/>
    <lineage>
        <taxon>Bacteria</taxon>
        <taxon>Pseudomonadati</taxon>
        <taxon>Bdellovibrionota</taxon>
        <taxon>Bacteriovoracia</taxon>
        <taxon>Bacteriovoracales</taxon>
        <taxon>Bacteriovoracaceae</taxon>
        <taxon>Peredibacter</taxon>
    </lineage>
</organism>
<comment type="pathway">
    <text evidence="1 10">Amino-acid biosynthesis; L-histidine biosynthesis; L-histidine from 5-phospho-alpha-D-ribose 1-diphosphate: step 5/9.</text>
</comment>
<evidence type="ECO:0000256" key="4">
    <source>
        <dbReference type="ARBA" id="ARBA00022801"/>
    </source>
</evidence>
<dbReference type="GO" id="GO:0016829">
    <property type="term" value="F:lyase activity"/>
    <property type="evidence" value="ECO:0007669"/>
    <property type="project" value="UniProtKB-KW"/>
</dbReference>
<dbReference type="Pfam" id="PF00117">
    <property type="entry name" value="GATase"/>
    <property type="match status" value="1"/>
</dbReference>
<dbReference type="GO" id="GO:0004359">
    <property type="term" value="F:glutaminase activity"/>
    <property type="evidence" value="ECO:0007669"/>
    <property type="project" value="UniProtKB-EC"/>
</dbReference>
<feature type="active site" description="Nucleophile" evidence="10 11">
    <location>
        <position position="82"/>
    </location>
</feature>
<keyword evidence="3 10" id="KW-0028">Amino-acid biosynthesis</keyword>
<comment type="function">
    <text evidence="10">IGPS catalyzes the conversion of PRFAR and glutamine to IGP, AICAR and glutamate. The HisH subunit catalyzes the hydrolysis of glutamine to glutamate and ammonia as part of the synthesis of IGP and AICAR. The resulting ammonia molecule is channeled to the active site of HisF.</text>
</comment>
<evidence type="ECO:0000256" key="7">
    <source>
        <dbReference type="ARBA" id="ARBA00023239"/>
    </source>
</evidence>
<accession>A0AAX4HS49</accession>
<dbReference type="KEGG" id="psti:SOO65_03665"/>
<evidence type="ECO:0000259" key="12">
    <source>
        <dbReference type="Pfam" id="PF00117"/>
    </source>
</evidence>
<feature type="active site" evidence="10 11">
    <location>
        <position position="188"/>
    </location>
</feature>
<comment type="subcellular location">
    <subcellularLocation>
        <location evidence="10">Cytoplasm</location>
    </subcellularLocation>
</comment>
<dbReference type="SUPFAM" id="SSF52317">
    <property type="entry name" value="Class I glutamine amidotransferase-like"/>
    <property type="match status" value="1"/>
</dbReference>
<dbReference type="PIRSF" id="PIRSF000495">
    <property type="entry name" value="Amidotransf_hisH"/>
    <property type="match status" value="1"/>
</dbReference>
<dbReference type="EMBL" id="CP139487">
    <property type="protein sequence ID" value="WPU65835.1"/>
    <property type="molecule type" value="Genomic_DNA"/>
</dbReference>
<evidence type="ECO:0000256" key="5">
    <source>
        <dbReference type="ARBA" id="ARBA00022962"/>
    </source>
</evidence>
<evidence type="ECO:0000256" key="2">
    <source>
        <dbReference type="ARBA" id="ARBA00011152"/>
    </source>
</evidence>